<name>A0ABS0HUI1_9HYPH</name>
<organism evidence="6 7">
    <name type="scientific">Microvirga terrestris</name>
    <dbReference type="NCBI Taxonomy" id="2791024"/>
    <lineage>
        <taxon>Bacteria</taxon>
        <taxon>Pseudomonadati</taxon>
        <taxon>Pseudomonadota</taxon>
        <taxon>Alphaproteobacteria</taxon>
        <taxon>Hyphomicrobiales</taxon>
        <taxon>Methylobacteriaceae</taxon>
        <taxon>Microvirga</taxon>
    </lineage>
</organism>
<protein>
    <submittedName>
        <fullName evidence="6">Site-specific integrase</fullName>
    </submittedName>
</protein>
<keyword evidence="2" id="KW-0229">DNA integration</keyword>
<evidence type="ECO:0000259" key="5">
    <source>
        <dbReference type="PROSITE" id="PS51898"/>
    </source>
</evidence>
<accession>A0ABS0HUI1</accession>
<comment type="caution">
    <text evidence="6">The sequence shown here is derived from an EMBL/GenBank/DDBJ whole genome shotgun (WGS) entry which is preliminary data.</text>
</comment>
<dbReference type="SUPFAM" id="SSF56349">
    <property type="entry name" value="DNA breaking-rejoining enzymes"/>
    <property type="match status" value="1"/>
</dbReference>
<dbReference type="Gene3D" id="1.10.150.130">
    <property type="match status" value="1"/>
</dbReference>
<reference evidence="6 7" key="1">
    <citation type="submission" date="2020-11" db="EMBL/GenBank/DDBJ databases">
        <authorList>
            <person name="Kim M.K."/>
        </authorList>
    </citation>
    <scope>NUCLEOTIDE SEQUENCE [LARGE SCALE GENOMIC DNA]</scope>
    <source>
        <strain evidence="6 7">BT290</strain>
    </source>
</reference>
<evidence type="ECO:0000256" key="3">
    <source>
        <dbReference type="ARBA" id="ARBA00023125"/>
    </source>
</evidence>
<dbReference type="PROSITE" id="PS51898">
    <property type="entry name" value="TYR_RECOMBINASE"/>
    <property type="match status" value="1"/>
</dbReference>
<evidence type="ECO:0000256" key="2">
    <source>
        <dbReference type="ARBA" id="ARBA00022908"/>
    </source>
</evidence>
<evidence type="ECO:0000256" key="1">
    <source>
        <dbReference type="ARBA" id="ARBA00008857"/>
    </source>
</evidence>
<feature type="domain" description="Tyr recombinase" evidence="5">
    <location>
        <begin position="283"/>
        <end position="484"/>
    </location>
</feature>
<dbReference type="InterPro" id="IPR011010">
    <property type="entry name" value="DNA_brk_join_enz"/>
</dbReference>
<evidence type="ECO:0000313" key="7">
    <source>
        <dbReference type="Proteomes" id="UP000611708"/>
    </source>
</evidence>
<dbReference type="InterPro" id="IPR013762">
    <property type="entry name" value="Integrase-like_cat_sf"/>
</dbReference>
<dbReference type="RefSeq" id="WP_196264505.1">
    <property type="nucleotide sequence ID" value="NZ_JADQDN010000006.1"/>
</dbReference>
<dbReference type="Gene3D" id="1.10.443.10">
    <property type="entry name" value="Intergrase catalytic core"/>
    <property type="match status" value="1"/>
</dbReference>
<comment type="similarity">
    <text evidence="1">Belongs to the 'phage' integrase family.</text>
</comment>
<dbReference type="CDD" id="cd01184">
    <property type="entry name" value="INT_C_like_1"/>
    <property type="match status" value="1"/>
</dbReference>
<gene>
    <name evidence="6" type="ORF">I2H36_13975</name>
</gene>
<keyword evidence="3" id="KW-0238">DNA-binding</keyword>
<dbReference type="PANTHER" id="PTHR30349">
    <property type="entry name" value="PHAGE INTEGRASE-RELATED"/>
    <property type="match status" value="1"/>
</dbReference>
<proteinExistence type="inferred from homology"/>
<dbReference type="Pfam" id="PF00589">
    <property type="entry name" value="Phage_integrase"/>
    <property type="match status" value="1"/>
</dbReference>
<sequence length="504" mass="57078">MLPLFQTLPEEIVSALRGAIIHVIDTWPWINVNHSEEADRYLEHFETWKQEAEDKQHNQRACAERAAAFLHEHALFDRFGQELTNQQVIRIGHLCFRISIFAWDYGAVRLSGGSGSKIDDPDLQALMQANAGMPVLRASQPVLAPVQNARTPLPELFRRYEAENAHTMKGNRSYDFRQAFDVLLQTLGPDVVAEKIDKAHIRKVKDVLALLPVNARKNKQFKDMSYPEIAERNKELGLSIMSNRSRNRILGCLNQLMDWSVKEGFVTQNPVSGMLLKLPKEKSDRLPFDSDDLLKMFNAPIFIGRRSERAWKEPGALVIKDSDYWMPLLALLTGARANELLQLTKGTVLQEEGVWIIDIGGRVKTKGSIRKVPLHPELVSLGFIDWVTSLKIRPEDRLFSEVKPASADGKFSTNYSKRFGRFLDSVGMNDDRKVFHSFRHLFTDLLRAKADEGVIKAILGHDDPSVTSRYGNGYPLSRLHDAVSAVVPPVDLSHLYPRARKLAS</sequence>
<dbReference type="InterPro" id="IPR010998">
    <property type="entry name" value="Integrase_recombinase_N"/>
</dbReference>
<evidence type="ECO:0000313" key="6">
    <source>
        <dbReference type="EMBL" id="MBF9197149.1"/>
    </source>
</evidence>
<dbReference type="InterPro" id="IPR050090">
    <property type="entry name" value="Tyrosine_recombinase_XerCD"/>
</dbReference>
<keyword evidence="4" id="KW-0233">DNA recombination</keyword>
<dbReference type="Proteomes" id="UP000611708">
    <property type="component" value="Unassembled WGS sequence"/>
</dbReference>
<evidence type="ECO:0000256" key="4">
    <source>
        <dbReference type="ARBA" id="ARBA00023172"/>
    </source>
</evidence>
<dbReference type="EMBL" id="JADQDN010000006">
    <property type="protein sequence ID" value="MBF9197149.1"/>
    <property type="molecule type" value="Genomic_DNA"/>
</dbReference>
<dbReference type="PANTHER" id="PTHR30349:SF41">
    <property type="entry name" value="INTEGRASE_RECOMBINASE PROTEIN MJ0367-RELATED"/>
    <property type="match status" value="1"/>
</dbReference>
<dbReference type="InterPro" id="IPR002104">
    <property type="entry name" value="Integrase_catalytic"/>
</dbReference>
<keyword evidence="7" id="KW-1185">Reference proteome</keyword>